<proteinExistence type="predicted"/>
<organism evidence="1 2">
    <name type="scientific">Desertifilum tharense IPPAS B-1220</name>
    <dbReference type="NCBI Taxonomy" id="1781255"/>
    <lineage>
        <taxon>Bacteria</taxon>
        <taxon>Bacillati</taxon>
        <taxon>Cyanobacteriota</taxon>
        <taxon>Cyanophyceae</taxon>
        <taxon>Desertifilales</taxon>
        <taxon>Desertifilaceae</taxon>
        <taxon>Desertifilum</taxon>
    </lineage>
</organism>
<dbReference type="Proteomes" id="UP000095472">
    <property type="component" value="Chromosome"/>
</dbReference>
<name>A0ACD5GS67_9CYAN</name>
<sequence length="182" mass="20621">MDAIGFDLYMEMLQESIKEIQGQEIPKVDDTQIDLNLTAFIPYDYIPDLDQKMSAYRLVAAADSQDELSLIAAEWSDRYGTIPKPAQQLIRVMELKLVAKSLGFSRIKPEGKQHVILETPMEEPAWNLLKPNLPEHLHSRFVYTPGKVTVRGLGTLSADKQMDHLIEWLTKMQGSLPEVALV</sequence>
<dbReference type="EMBL" id="CP182909">
    <property type="protein sequence ID" value="XPM63740.1"/>
    <property type="molecule type" value="Genomic_DNA"/>
</dbReference>
<protein>
    <submittedName>
        <fullName evidence="1">TRCF domain-containing protein</fullName>
    </submittedName>
</protein>
<reference evidence="1 2" key="1">
    <citation type="journal article" date="2016" name="Genome Announc.">
        <title>Draft Genome Sequence of the Thermotolerant Cyanobacterium Desertifilum sp. IPPAS B-1220.</title>
        <authorList>
            <person name="Mironov K.S."/>
            <person name="Sinetova M.A."/>
            <person name="Bolatkhan K."/>
            <person name="Zayadan B.K."/>
            <person name="Ustinova V.V."/>
            <person name="Kupriyanova E.V."/>
            <person name="Skrypnik A.N."/>
            <person name="Gogoleva N.E."/>
            <person name="Gogolev Y.V."/>
            <person name="Los D.A."/>
        </authorList>
    </citation>
    <scope>NUCLEOTIDE SEQUENCE [LARGE SCALE GENOMIC DNA]</scope>
    <source>
        <strain evidence="1 2">IPPAS B-1220</strain>
    </source>
</reference>
<evidence type="ECO:0000313" key="1">
    <source>
        <dbReference type="EMBL" id="XPM63740.1"/>
    </source>
</evidence>
<evidence type="ECO:0000313" key="2">
    <source>
        <dbReference type="Proteomes" id="UP000095472"/>
    </source>
</evidence>
<gene>
    <name evidence="1" type="ORF">BH720_031785</name>
</gene>
<keyword evidence="2" id="KW-1185">Reference proteome</keyword>
<accession>A0ACD5GS67</accession>